<keyword evidence="2" id="KW-1185">Reference proteome</keyword>
<organism evidence="1 2">
    <name type="scientific">Acinetobacter schindleri NIPH 900</name>
    <dbReference type="NCBI Taxonomy" id="1217675"/>
    <lineage>
        <taxon>Bacteria</taxon>
        <taxon>Pseudomonadati</taxon>
        <taxon>Pseudomonadota</taxon>
        <taxon>Gammaproteobacteria</taxon>
        <taxon>Moraxellales</taxon>
        <taxon>Moraxellaceae</taxon>
        <taxon>Acinetobacter</taxon>
    </lineage>
</organism>
<reference evidence="1 2" key="1">
    <citation type="submission" date="2013-02" db="EMBL/GenBank/DDBJ databases">
        <title>The Genome Sequence of Acinetobacter schindleri NIPH 900.</title>
        <authorList>
            <consortium name="The Broad Institute Genome Sequencing Platform"/>
            <consortium name="The Broad Institute Genome Sequencing Center for Infectious Disease"/>
            <person name="Cerqueira G."/>
            <person name="Feldgarden M."/>
            <person name="Courvalin P."/>
            <person name="Perichon B."/>
            <person name="Grillot-Courvalin C."/>
            <person name="Clermont D."/>
            <person name="Rocha E."/>
            <person name="Yoon E.-J."/>
            <person name="Nemec A."/>
            <person name="Walker B."/>
            <person name="Young S.K."/>
            <person name="Zeng Q."/>
            <person name="Gargeya S."/>
            <person name="Fitzgerald M."/>
            <person name="Haas B."/>
            <person name="Abouelleil A."/>
            <person name="Alvarado L."/>
            <person name="Arachchi H.M."/>
            <person name="Berlin A.M."/>
            <person name="Chapman S.B."/>
            <person name="Dewar J."/>
            <person name="Goldberg J."/>
            <person name="Griggs A."/>
            <person name="Gujja S."/>
            <person name="Hansen M."/>
            <person name="Howarth C."/>
            <person name="Imamovic A."/>
            <person name="Larimer J."/>
            <person name="McCowan C."/>
            <person name="Murphy C."/>
            <person name="Neiman D."/>
            <person name="Pearson M."/>
            <person name="Priest M."/>
            <person name="Roberts A."/>
            <person name="Saif S."/>
            <person name="Shea T."/>
            <person name="Sisk P."/>
            <person name="Sykes S."/>
            <person name="Wortman J."/>
            <person name="Nusbaum C."/>
            <person name="Birren B."/>
        </authorList>
    </citation>
    <scope>NUCLEOTIDE SEQUENCE [LARGE SCALE GENOMIC DNA]</scope>
    <source>
        <strain evidence="1 2">NIPH 900</strain>
    </source>
</reference>
<proteinExistence type="predicted"/>
<comment type="caution">
    <text evidence="1">The sequence shown here is derived from an EMBL/GenBank/DDBJ whole genome shotgun (WGS) entry which is preliminary data.</text>
</comment>
<name>N8XZH9_9GAMM</name>
<dbReference type="AlphaFoldDB" id="N8XZH9"/>
<dbReference type="RefSeq" id="WP_004815770.1">
    <property type="nucleotide sequence ID" value="NZ_KB849452.1"/>
</dbReference>
<evidence type="ECO:0000313" key="2">
    <source>
        <dbReference type="Proteomes" id="UP000018438"/>
    </source>
</evidence>
<protein>
    <submittedName>
        <fullName evidence="1">Uncharacterized protein</fullName>
    </submittedName>
</protein>
<dbReference type="PATRIC" id="fig|1217675.3.peg.2085"/>
<gene>
    <name evidence="1" type="ORF">F965_02159</name>
</gene>
<evidence type="ECO:0000313" key="1">
    <source>
        <dbReference type="EMBL" id="ENV12793.1"/>
    </source>
</evidence>
<dbReference type="Proteomes" id="UP000018438">
    <property type="component" value="Unassembled WGS sequence"/>
</dbReference>
<dbReference type="EMBL" id="APPI01000018">
    <property type="protein sequence ID" value="ENV12793.1"/>
    <property type="molecule type" value="Genomic_DNA"/>
</dbReference>
<dbReference type="HOGENOM" id="CLU_188862_0_0_6"/>
<sequence>MPSQSRFLCIGGFLNGTQVKDQDDSFVCTENGKQVIYRKQIIFHQDAWDHDYYVCESITDQQAKDWVFQKYGEIVIYRKQKPMKKPRNY</sequence>
<accession>N8XZH9</accession>